<evidence type="ECO:0000256" key="6">
    <source>
        <dbReference type="PROSITE-ProRule" id="PRU00169"/>
    </source>
</evidence>
<keyword evidence="3" id="KW-0805">Transcription regulation</keyword>
<dbReference type="Proteomes" id="UP000198571">
    <property type="component" value="Unassembled WGS sequence"/>
</dbReference>
<evidence type="ECO:0000256" key="3">
    <source>
        <dbReference type="ARBA" id="ARBA00023015"/>
    </source>
</evidence>
<dbReference type="OrthoDB" id="9780153at2"/>
<dbReference type="InterPro" id="IPR058245">
    <property type="entry name" value="NreC/VraR/RcsB-like_REC"/>
</dbReference>
<dbReference type="RefSeq" id="WP_093050098.1">
    <property type="nucleotide sequence ID" value="NZ_FOGT01000005.1"/>
</dbReference>
<evidence type="ECO:0000256" key="5">
    <source>
        <dbReference type="ARBA" id="ARBA00023163"/>
    </source>
</evidence>
<organism evidence="9 10">
    <name type="scientific">Salipaludibacillus aurantiacus</name>
    <dbReference type="NCBI Taxonomy" id="1601833"/>
    <lineage>
        <taxon>Bacteria</taxon>
        <taxon>Bacillati</taxon>
        <taxon>Bacillota</taxon>
        <taxon>Bacilli</taxon>
        <taxon>Bacillales</taxon>
        <taxon>Bacillaceae</taxon>
    </lineage>
</organism>
<dbReference type="SUPFAM" id="SSF52172">
    <property type="entry name" value="CheY-like"/>
    <property type="match status" value="1"/>
</dbReference>
<dbReference type="InterPro" id="IPR000792">
    <property type="entry name" value="Tscrpt_reg_LuxR_C"/>
</dbReference>
<name>A0A1H9TDM6_9BACI</name>
<keyword evidence="10" id="KW-1185">Reference proteome</keyword>
<evidence type="ECO:0000256" key="2">
    <source>
        <dbReference type="ARBA" id="ARBA00022553"/>
    </source>
</evidence>
<protein>
    <submittedName>
        <fullName evidence="9">Two-component system, NarL family, response regulator LiaR</fullName>
    </submittedName>
</protein>
<dbReference type="PANTHER" id="PTHR43214">
    <property type="entry name" value="TWO-COMPONENT RESPONSE REGULATOR"/>
    <property type="match status" value="1"/>
</dbReference>
<keyword evidence="5" id="KW-0804">Transcription</keyword>
<dbReference type="SMART" id="SM00448">
    <property type="entry name" value="REC"/>
    <property type="match status" value="1"/>
</dbReference>
<dbReference type="SUPFAM" id="SSF46894">
    <property type="entry name" value="C-terminal effector domain of the bipartite response regulators"/>
    <property type="match status" value="1"/>
</dbReference>
<dbReference type="GO" id="GO:0003677">
    <property type="term" value="F:DNA binding"/>
    <property type="evidence" value="ECO:0007669"/>
    <property type="project" value="UniProtKB-KW"/>
</dbReference>
<evidence type="ECO:0000259" key="7">
    <source>
        <dbReference type="PROSITE" id="PS50043"/>
    </source>
</evidence>
<keyword evidence="4" id="KW-0238">DNA-binding</keyword>
<reference evidence="10" key="1">
    <citation type="submission" date="2016-10" db="EMBL/GenBank/DDBJ databases">
        <authorList>
            <person name="Varghese N."/>
            <person name="Submissions S."/>
        </authorList>
    </citation>
    <scope>NUCLEOTIDE SEQUENCE [LARGE SCALE GENOMIC DNA]</scope>
    <source>
        <strain evidence="10">S9</strain>
    </source>
</reference>
<evidence type="ECO:0000256" key="4">
    <source>
        <dbReference type="ARBA" id="ARBA00023125"/>
    </source>
</evidence>
<sequence length="207" mass="23277">MDRKIKVLVVDDHEMVRMGLVTYLNVEDDIEVAGEAGDGEEAIKAAAKFDPDVILMDLLMEKMNGIEATKVLSKSRAKIIVLTSYLDDEMLFPVMEAGAFSYLLKTSTADEIASAIRKAVKEEPTFQGQVTQKMFRHMNNKPKHEELTKREKEVLCLIGQGKSNKEIGEELFIGIKTVKTHVSHILAKLELEDRTQAAIYAHKHHLV</sequence>
<evidence type="ECO:0000313" key="10">
    <source>
        <dbReference type="Proteomes" id="UP000198571"/>
    </source>
</evidence>
<dbReference type="InterPro" id="IPR001789">
    <property type="entry name" value="Sig_transdc_resp-reg_receiver"/>
</dbReference>
<dbReference type="PROSITE" id="PS50110">
    <property type="entry name" value="RESPONSE_REGULATORY"/>
    <property type="match status" value="1"/>
</dbReference>
<proteinExistence type="predicted"/>
<gene>
    <name evidence="9" type="ORF">SAMN05518684_105244</name>
</gene>
<feature type="domain" description="HTH luxR-type" evidence="7">
    <location>
        <begin position="140"/>
        <end position="205"/>
    </location>
</feature>
<dbReference type="Gene3D" id="3.40.50.2300">
    <property type="match status" value="1"/>
</dbReference>
<dbReference type="PROSITE" id="PS50043">
    <property type="entry name" value="HTH_LUXR_2"/>
    <property type="match status" value="1"/>
</dbReference>
<dbReference type="AlphaFoldDB" id="A0A1H9TDM6"/>
<feature type="domain" description="Response regulatory" evidence="8">
    <location>
        <begin position="6"/>
        <end position="120"/>
    </location>
</feature>
<dbReference type="Pfam" id="PF00072">
    <property type="entry name" value="Response_reg"/>
    <property type="match status" value="1"/>
</dbReference>
<dbReference type="STRING" id="1601833.SAMN05518684_105244"/>
<accession>A0A1H9TDM6</accession>
<dbReference type="PRINTS" id="PR00038">
    <property type="entry name" value="HTHLUXR"/>
</dbReference>
<dbReference type="EMBL" id="FOGT01000005">
    <property type="protein sequence ID" value="SER94713.1"/>
    <property type="molecule type" value="Genomic_DNA"/>
</dbReference>
<dbReference type="PROSITE" id="PS00622">
    <property type="entry name" value="HTH_LUXR_1"/>
    <property type="match status" value="1"/>
</dbReference>
<dbReference type="GO" id="GO:0000160">
    <property type="term" value="P:phosphorelay signal transduction system"/>
    <property type="evidence" value="ECO:0007669"/>
    <property type="project" value="InterPro"/>
</dbReference>
<feature type="modified residue" description="4-aspartylphosphate" evidence="6">
    <location>
        <position position="57"/>
    </location>
</feature>
<dbReference type="CDD" id="cd17535">
    <property type="entry name" value="REC_NarL-like"/>
    <property type="match status" value="1"/>
</dbReference>
<dbReference type="PANTHER" id="PTHR43214:SF37">
    <property type="entry name" value="TRANSCRIPTIONAL REGULATORY PROTEIN YDFI"/>
    <property type="match status" value="1"/>
</dbReference>
<dbReference type="InterPro" id="IPR039420">
    <property type="entry name" value="WalR-like"/>
</dbReference>
<dbReference type="GO" id="GO:0005737">
    <property type="term" value="C:cytoplasm"/>
    <property type="evidence" value="ECO:0007669"/>
    <property type="project" value="UniProtKB-SubCell"/>
</dbReference>
<dbReference type="Pfam" id="PF00196">
    <property type="entry name" value="GerE"/>
    <property type="match status" value="1"/>
</dbReference>
<dbReference type="InterPro" id="IPR011006">
    <property type="entry name" value="CheY-like_superfamily"/>
</dbReference>
<dbReference type="GO" id="GO:0006355">
    <property type="term" value="P:regulation of DNA-templated transcription"/>
    <property type="evidence" value="ECO:0007669"/>
    <property type="project" value="InterPro"/>
</dbReference>
<dbReference type="SMART" id="SM00421">
    <property type="entry name" value="HTH_LUXR"/>
    <property type="match status" value="1"/>
</dbReference>
<dbReference type="InterPro" id="IPR016032">
    <property type="entry name" value="Sig_transdc_resp-reg_C-effctor"/>
</dbReference>
<evidence type="ECO:0000259" key="8">
    <source>
        <dbReference type="PROSITE" id="PS50110"/>
    </source>
</evidence>
<evidence type="ECO:0000256" key="1">
    <source>
        <dbReference type="ARBA" id="ARBA00004496"/>
    </source>
</evidence>
<dbReference type="CDD" id="cd06170">
    <property type="entry name" value="LuxR_C_like"/>
    <property type="match status" value="1"/>
</dbReference>
<keyword evidence="2 6" id="KW-0597">Phosphoprotein</keyword>
<comment type="subcellular location">
    <subcellularLocation>
        <location evidence="1">Cytoplasm</location>
    </subcellularLocation>
</comment>
<evidence type="ECO:0000313" key="9">
    <source>
        <dbReference type="EMBL" id="SER94713.1"/>
    </source>
</evidence>